<name>A0ABQ9TTD8_SAGOE</name>
<organism evidence="1 2">
    <name type="scientific">Saguinus oedipus</name>
    <name type="common">Cotton-top tamarin</name>
    <name type="synonym">Oedipomidas oedipus</name>
    <dbReference type="NCBI Taxonomy" id="9490"/>
    <lineage>
        <taxon>Eukaryota</taxon>
        <taxon>Metazoa</taxon>
        <taxon>Chordata</taxon>
        <taxon>Craniata</taxon>
        <taxon>Vertebrata</taxon>
        <taxon>Euteleostomi</taxon>
        <taxon>Mammalia</taxon>
        <taxon>Eutheria</taxon>
        <taxon>Euarchontoglires</taxon>
        <taxon>Primates</taxon>
        <taxon>Haplorrhini</taxon>
        <taxon>Platyrrhini</taxon>
        <taxon>Cebidae</taxon>
        <taxon>Callitrichinae</taxon>
        <taxon>Saguinus</taxon>
    </lineage>
</organism>
<reference evidence="1 2" key="1">
    <citation type="submission" date="2023-05" db="EMBL/GenBank/DDBJ databases">
        <title>B98-5 Cell Line De Novo Hybrid Assembly: An Optical Mapping Approach.</title>
        <authorList>
            <person name="Kananen K."/>
            <person name="Auerbach J.A."/>
            <person name="Kautto E."/>
            <person name="Blachly J.S."/>
        </authorList>
    </citation>
    <scope>NUCLEOTIDE SEQUENCE [LARGE SCALE GENOMIC DNA]</scope>
    <source>
        <strain evidence="1">B95-8</strain>
        <tissue evidence="1">Cell line</tissue>
    </source>
</reference>
<protein>
    <submittedName>
        <fullName evidence="1">Uncharacterized protein</fullName>
    </submittedName>
</protein>
<evidence type="ECO:0000313" key="1">
    <source>
        <dbReference type="EMBL" id="KAK2088046.1"/>
    </source>
</evidence>
<gene>
    <name evidence="1" type="ORF">P7K49_033953</name>
</gene>
<comment type="caution">
    <text evidence="1">The sequence shown here is derived from an EMBL/GenBank/DDBJ whole genome shotgun (WGS) entry which is preliminary data.</text>
</comment>
<sequence>MIKTAGSASTSLVLDLRKTQNGDLGHWDGSRSSELRLSETAHTKSSTITPSSGLAATIVSIAQD</sequence>
<accession>A0ABQ9TTD8</accession>
<keyword evidence="2" id="KW-1185">Reference proteome</keyword>
<dbReference type="EMBL" id="JASSZA010000019">
    <property type="protein sequence ID" value="KAK2088046.1"/>
    <property type="molecule type" value="Genomic_DNA"/>
</dbReference>
<dbReference type="Proteomes" id="UP001266305">
    <property type="component" value="Unassembled WGS sequence"/>
</dbReference>
<evidence type="ECO:0000313" key="2">
    <source>
        <dbReference type="Proteomes" id="UP001266305"/>
    </source>
</evidence>
<proteinExistence type="predicted"/>
<feature type="non-terminal residue" evidence="1">
    <location>
        <position position="64"/>
    </location>
</feature>